<dbReference type="InterPro" id="IPR017441">
    <property type="entry name" value="Protein_kinase_ATP_BS"/>
</dbReference>
<reference evidence="7 8" key="1">
    <citation type="submission" date="2024-04" db="EMBL/GenBank/DDBJ databases">
        <title>Tritrichomonas musculus Genome.</title>
        <authorList>
            <person name="Alves-Ferreira E."/>
            <person name="Grigg M."/>
            <person name="Lorenzi H."/>
            <person name="Galac M."/>
        </authorList>
    </citation>
    <scope>NUCLEOTIDE SEQUENCE [LARGE SCALE GENOMIC DNA]</scope>
    <source>
        <strain evidence="7 8">EAF2021</strain>
    </source>
</reference>
<dbReference type="Proteomes" id="UP001470230">
    <property type="component" value="Unassembled WGS sequence"/>
</dbReference>
<feature type="binding site" evidence="4">
    <location>
        <position position="43"/>
    </location>
    <ligand>
        <name>ATP</name>
        <dbReference type="ChEBI" id="CHEBI:30616"/>
    </ligand>
</feature>
<evidence type="ECO:0000256" key="4">
    <source>
        <dbReference type="PROSITE-ProRule" id="PRU10141"/>
    </source>
</evidence>
<evidence type="ECO:0000259" key="6">
    <source>
        <dbReference type="PROSITE" id="PS50011"/>
    </source>
</evidence>
<sequence>MELEGAFFETEDYTKPEKKIGKGSYGEVVIVKNKKDGKLYAAKIIDIGRMFTGKEQNQFIRESGILNQLDHPAIVKFYGINFHKFIDPTSQEAIKLEPTILTEYLKNGSLSLILHNERHSIAHHDWDATKKYICILGISHAMRYLHSHGILHRDLKPENILLDDNFYPRVCDFGLSRCFSEILTRSMQVKMTGGVGTPLYMAPELLDDDEEKFGTGIDVYAFAILVYEIVSGVEPFSKNGKSISLSKLVAKVMNGERPEFTDGITKKMRQLLNLCWSQDAQERPSFDFIFNKISKDFSYIDEDVNEDEINEYLRILEDDGKNVKESTKENKIEICSDYYIDKLETKIKNDQKQYFYIIQKIIENHGEIQNFYDQYKGNILHLSCESGNIELVKYIISLNKIDITSRDIIIFYL</sequence>
<dbReference type="PANTHER" id="PTHR44329:SF214">
    <property type="entry name" value="PROTEIN KINASE DOMAIN-CONTAINING PROTEIN"/>
    <property type="match status" value="1"/>
</dbReference>
<proteinExistence type="inferred from homology"/>
<dbReference type="InterPro" id="IPR001245">
    <property type="entry name" value="Ser-Thr/Tyr_kinase_cat_dom"/>
</dbReference>
<name>A0ABR2LA39_9EUKA</name>
<evidence type="ECO:0000256" key="1">
    <source>
        <dbReference type="ARBA" id="ARBA00022527"/>
    </source>
</evidence>
<dbReference type="InterPro" id="IPR011009">
    <property type="entry name" value="Kinase-like_dom_sf"/>
</dbReference>
<keyword evidence="1 5" id="KW-0418">Kinase</keyword>
<dbReference type="Pfam" id="PF00069">
    <property type="entry name" value="Pkinase"/>
    <property type="match status" value="1"/>
</dbReference>
<dbReference type="PANTHER" id="PTHR44329">
    <property type="entry name" value="SERINE/THREONINE-PROTEIN KINASE TNNI3K-RELATED"/>
    <property type="match status" value="1"/>
</dbReference>
<dbReference type="PROSITE" id="PS00107">
    <property type="entry name" value="PROTEIN_KINASE_ATP"/>
    <property type="match status" value="1"/>
</dbReference>
<feature type="domain" description="Protein kinase" evidence="6">
    <location>
        <begin position="14"/>
        <end position="300"/>
    </location>
</feature>
<gene>
    <name evidence="7" type="ORF">M9Y10_001436</name>
</gene>
<dbReference type="InterPro" id="IPR008271">
    <property type="entry name" value="Ser/Thr_kinase_AS"/>
</dbReference>
<dbReference type="InterPro" id="IPR051681">
    <property type="entry name" value="Ser/Thr_Kinases-Pseudokinases"/>
</dbReference>
<protein>
    <recommendedName>
        <fullName evidence="6">Protein kinase domain-containing protein</fullName>
    </recommendedName>
</protein>
<dbReference type="PROSITE" id="PS00108">
    <property type="entry name" value="PROTEIN_KINASE_ST"/>
    <property type="match status" value="1"/>
</dbReference>
<keyword evidence="3 4" id="KW-0067">ATP-binding</keyword>
<dbReference type="PRINTS" id="PR00109">
    <property type="entry name" value="TYRKINASE"/>
</dbReference>
<comment type="similarity">
    <text evidence="5">Belongs to the protein kinase superfamily.</text>
</comment>
<evidence type="ECO:0000313" key="7">
    <source>
        <dbReference type="EMBL" id="KAK8899135.1"/>
    </source>
</evidence>
<keyword evidence="1 5" id="KW-0723">Serine/threonine-protein kinase</keyword>
<comment type="caution">
    <text evidence="7">The sequence shown here is derived from an EMBL/GenBank/DDBJ whole genome shotgun (WGS) entry which is preliminary data.</text>
</comment>
<accession>A0ABR2LA39</accession>
<dbReference type="PROSITE" id="PS50011">
    <property type="entry name" value="PROTEIN_KINASE_DOM"/>
    <property type="match status" value="1"/>
</dbReference>
<keyword evidence="8" id="KW-1185">Reference proteome</keyword>
<evidence type="ECO:0000256" key="5">
    <source>
        <dbReference type="RuleBase" id="RU000304"/>
    </source>
</evidence>
<dbReference type="InterPro" id="IPR036770">
    <property type="entry name" value="Ankyrin_rpt-contain_sf"/>
</dbReference>
<evidence type="ECO:0000256" key="2">
    <source>
        <dbReference type="ARBA" id="ARBA00022741"/>
    </source>
</evidence>
<dbReference type="EMBL" id="JAPFFF010000001">
    <property type="protein sequence ID" value="KAK8899135.1"/>
    <property type="molecule type" value="Genomic_DNA"/>
</dbReference>
<evidence type="ECO:0000256" key="3">
    <source>
        <dbReference type="ARBA" id="ARBA00022840"/>
    </source>
</evidence>
<keyword evidence="1 5" id="KW-0808">Transferase</keyword>
<dbReference type="Gene3D" id="1.10.510.10">
    <property type="entry name" value="Transferase(Phosphotransferase) domain 1"/>
    <property type="match status" value="1"/>
</dbReference>
<dbReference type="SMART" id="SM00220">
    <property type="entry name" value="S_TKc"/>
    <property type="match status" value="1"/>
</dbReference>
<evidence type="ECO:0000313" key="8">
    <source>
        <dbReference type="Proteomes" id="UP001470230"/>
    </source>
</evidence>
<dbReference type="SUPFAM" id="SSF56112">
    <property type="entry name" value="Protein kinase-like (PK-like)"/>
    <property type="match status" value="1"/>
</dbReference>
<dbReference type="InterPro" id="IPR000719">
    <property type="entry name" value="Prot_kinase_dom"/>
</dbReference>
<dbReference type="Gene3D" id="1.25.40.20">
    <property type="entry name" value="Ankyrin repeat-containing domain"/>
    <property type="match status" value="1"/>
</dbReference>
<organism evidence="7 8">
    <name type="scientific">Tritrichomonas musculus</name>
    <dbReference type="NCBI Taxonomy" id="1915356"/>
    <lineage>
        <taxon>Eukaryota</taxon>
        <taxon>Metamonada</taxon>
        <taxon>Parabasalia</taxon>
        <taxon>Tritrichomonadida</taxon>
        <taxon>Tritrichomonadidae</taxon>
        <taxon>Tritrichomonas</taxon>
    </lineage>
</organism>
<keyword evidence="2 4" id="KW-0547">Nucleotide-binding</keyword>
<dbReference type="SUPFAM" id="SSF140860">
    <property type="entry name" value="Pseudo ankyrin repeat-like"/>
    <property type="match status" value="1"/>
</dbReference>